<dbReference type="InterPro" id="IPR011009">
    <property type="entry name" value="Kinase-like_dom_sf"/>
</dbReference>
<accession>A0A8H5CHH6</accession>
<feature type="domain" description="Fungal-type protein kinase" evidence="2">
    <location>
        <begin position="254"/>
        <end position="404"/>
    </location>
</feature>
<dbReference type="InterPro" id="IPR040976">
    <property type="entry name" value="Pkinase_fungal"/>
</dbReference>
<dbReference type="AlphaFoldDB" id="A0A8H5CHH6"/>
<dbReference type="PANTHER" id="PTHR38248">
    <property type="entry name" value="FUNK1 6"/>
    <property type="match status" value="1"/>
</dbReference>
<dbReference type="SUPFAM" id="SSF56112">
    <property type="entry name" value="Protein kinase-like (PK-like)"/>
    <property type="match status" value="1"/>
</dbReference>
<dbReference type="Pfam" id="PF17667">
    <property type="entry name" value="Pkinase_fungal"/>
    <property type="match status" value="2"/>
</dbReference>
<evidence type="ECO:0000259" key="2">
    <source>
        <dbReference type="Pfam" id="PF17667"/>
    </source>
</evidence>
<evidence type="ECO:0000313" key="3">
    <source>
        <dbReference type="EMBL" id="KAF5341176.1"/>
    </source>
</evidence>
<dbReference type="PROSITE" id="PS00109">
    <property type="entry name" value="PROTEIN_KINASE_TYR"/>
    <property type="match status" value="1"/>
</dbReference>
<feature type="compositionally biased region" description="Polar residues" evidence="1">
    <location>
        <begin position="1"/>
        <end position="44"/>
    </location>
</feature>
<comment type="caution">
    <text evidence="3">The sequence shown here is derived from an EMBL/GenBank/DDBJ whole genome shotgun (WGS) entry which is preliminary data.</text>
</comment>
<dbReference type="Gene3D" id="1.10.510.10">
    <property type="entry name" value="Transferase(Phosphotransferase) domain 1"/>
    <property type="match status" value="1"/>
</dbReference>
<sequence>MPAPNQPKNGLSGNASSANALQRSSQRPLTRSVTAANRGQQSAPAKQRATPSAPVAATPPQSDSHRLVSRPEPPPGSPKETHPINNPETESIKTILAAQRRAALSDLHELHTVEGSDLKNLYKNIASDRIIDAFFAKSKLYDLKDRVWVDIVASDSEERMHLTSRFVGVIKTIIDELGHSKGTREVVDARNTKFWHLDDRTQSSNPCIAINAAGPSFSLPNGGDGIGFDNVASLFDVKLDADVCEDDVDHLAVYNRSLLLTETRVRLVHCDRSGGYKTTWLNIHDDPHTFIRLVLGLSSPRESVLGLDTSVQWTIKNGAKVAGTIATLDTSGKKVKHQLMMGVPYFVKYSVRGPGTVCWFPKDKAGRRILIKDAWRTDAQVPEYTFLERAKGMAGVAQMLAVEDDRFQTKTLRTNAFDFASPDLYKRTMCRLTMECYGAPLHKFTSQRQALVAIRDAIQGHWDLLQAGILHRDVSIDNILIGEPSAPVGRRGVLIDLEMAILTGNTATAREVSEVQAGTYLYQSLSILRNGSDEEDLVRIAHDYLDDLESFFWVLCHLLHGYDGVDSPVANAFNPKSVLGRFENPDALDASNSKQFYLTLEGPARRGVPVFWSEATVALGENFRAYIFDRTEAKLKCRWKENYAVQSTMLEDLYTKVHYQYHDIIGLFDVALETLEKLGEAPRPSTPSPSFFPGTPRKSANKRKAEEDLDATPAKGHRSASFGSSPVS</sequence>
<feature type="region of interest" description="Disordered" evidence="1">
    <location>
        <begin position="1"/>
        <end position="87"/>
    </location>
</feature>
<feature type="domain" description="Fungal-type protein kinase" evidence="2">
    <location>
        <begin position="424"/>
        <end position="557"/>
    </location>
</feature>
<dbReference type="InterPro" id="IPR008266">
    <property type="entry name" value="Tyr_kinase_AS"/>
</dbReference>
<evidence type="ECO:0000256" key="1">
    <source>
        <dbReference type="SAM" id="MobiDB-lite"/>
    </source>
</evidence>
<name>A0A8H5CHH6_9AGAR</name>
<reference evidence="3 4" key="1">
    <citation type="journal article" date="2020" name="ISME J.">
        <title>Uncovering the hidden diversity of litter-decomposition mechanisms in mushroom-forming fungi.</title>
        <authorList>
            <person name="Floudas D."/>
            <person name="Bentzer J."/>
            <person name="Ahren D."/>
            <person name="Johansson T."/>
            <person name="Persson P."/>
            <person name="Tunlid A."/>
        </authorList>
    </citation>
    <scope>NUCLEOTIDE SEQUENCE [LARGE SCALE GENOMIC DNA]</scope>
    <source>
        <strain evidence="3 4">CBS 175.51</strain>
    </source>
</reference>
<evidence type="ECO:0000313" key="4">
    <source>
        <dbReference type="Proteomes" id="UP000541558"/>
    </source>
</evidence>
<dbReference type="OrthoDB" id="5584477at2759"/>
<organism evidence="3 4">
    <name type="scientific">Ephemerocybe angulata</name>
    <dbReference type="NCBI Taxonomy" id="980116"/>
    <lineage>
        <taxon>Eukaryota</taxon>
        <taxon>Fungi</taxon>
        <taxon>Dikarya</taxon>
        <taxon>Basidiomycota</taxon>
        <taxon>Agaricomycotina</taxon>
        <taxon>Agaricomycetes</taxon>
        <taxon>Agaricomycetidae</taxon>
        <taxon>Agaricales</taxon>
        <taxon>Agaricineae</taxon>
        <taxon>Psathyrellaceae</taxon>
        <taxon>Ephemerocybe</taxon>
    </lineage>
</organism>
<dbReference type="Proteomes" id="UP000541558">
    <property type="component" value="Unassembled WGS sequence"/>
</dbReference>
<keyword evidence="4" id="KW-1185">Reference proteome</keyword>
<proteinExistence type="predicted"/>
<protein>
    <recommendedName>
        <fullName evidence="2">Fungal-type protein kinase domain-containing protein</fullName>
    </recommendedName>
</protein>
<dbReference type="PANTHER" id="PTHR38248:SF2">
    <property type="entry name" value="FUNK1 11"/>
    <property type="match status" value="1"/>
</dbReference>
<gene>
    <name evidence="3" type="ORF">D9611_006060</name>
</gene>
<dbReference type="GO" id="GO:0004672">
    <property type="term" value="F:protein kinase activity"/>
    <property type="evidence" value="ECO:0007669"/>
    <property type="project" value="InterPro"/>
</dbReference>
<feature type="compositionally biased region" description="Low complexity" evidence="1">
    <location>
        <begin position="688"/>
        <end position="697"/>
    </location>
</feature>
<feature type="region of interest" description="Disordered" evidence="1">
    <location>
        <begin position="680"/>
        <end position="728"/>
    </location>
</feature>
<feature type="compositionally biased region" description="Low complexity" evidence="1">
    <location>
        <begin position="49"/>
        <end position="60"/>
    </location>
</feature>
<dbReference type="EMBL" id="JAACJK010000002">
    <property type="protein sequence ID" value="KAF5341176.1"/>
    <property type="molecule type" value="Genomic_DNA"/>
</dbReference>